<feature type="compositionally biased region" description="Gly residues" evidence="1">
    <location>
        <begin position="168"/>
        <end position="177"/>
    </location>
</feature>
<feature type="region of interest" description="Disordered" evidence="1">
    <location>
        <begin position="14"/>
        <end position="55"/>
    </location>
</feature>
<evidence type="ECO:0000256" key="1">
    <source>
        <dbReference type="SAM" id="MobiDB-lite"/>
    </source>
</evidence>
<dbReference type="EMBL" id="MU070058">
    <property type="protein sequence ID" value="KAF5830301.1"/>
    <property type="molecule type" value="Genomic_DNA"/>
</dbReference>
<evidence type="ECO:0000313" key="3">
    <source>
        <dbReference type="Proteomes" id="UP000815325"/>
    </source>
</evidence>
<protein>
    <recommendedName>
        <fullName evidence="4">Encoded protein</fullName>
    </recommendedName>
</protein>
<feature type="compositionally biased region" description="Basic and acidic residues" evidence="1">
    <location>
        <begin position="22"/>
        <end position="31"/>
    </location>
</feature>
<organism evidence="2 3">
    <name type="scientific">Dunaliella salina</name>
    <name type="common">Green alga</name>
    <name type="synonym">Protococcus salinus</name>
    <dbReference type="NCBI Taxonomy" id="3046"/>
    <lineage>
        <taxon>Eukaryota</taxon>
        <taxon>Viridiplantae</taxon>
        <taxon>Chlorophyta</taxon>
        <taxon>core chlorophytes</taxon>
        <taxon>Chlorophyceae</taxon>
        <taxon>CS clade</taxon>
        <taxon>Chlamydomonadales</taxon>
        <taxon>Dunaliellaceae</taxon>
        <taxon>Dunaliella</taxon>
    </lineage>
</organism>
<feature type="compositionally biased region" description="Basic and acidic residues" evidence="1">
    <location>
        <begin position="191"/>
        <end position="207"/>
    </location>
</feature>
<proteinExistence type="predicted"/>
<reference evidence="2" key="1">
    <citation type="submission" date="2017-08" db="EMBL/GenBank/DDBJ databases">
        <authorList>
            <person name="Polle J.E."/>
            <person name="Barry K."/>
            <person name="Cushman J."/>
            <person name="Schmutz J."/>
            <person name="Tran D."/>
            <person name="Hathwaick L.T."/>
            <person name="Yim W.C."/>
            <person name="Jenkins J."/>
            <person name="Mckie-Krisberg Z.M."/>
            <person name="Prochnik S."/>
            <person name="Lindquist E."/>
            <person name="Dockter R.B."/>
            <person name="Adam C."/>
            <person name="Molina H."/>
            <person name="Bunkerborg J."/>
            <person name="Jin E."/>
            <person name="Buchheim M."/>
            <person name="Magnuson J."/>
        </authorList>
    </citation>
    <scope>NUCLEOTIDE SEQUENCE</scope>
    <source>
        <strain evidence="2">CCAP 19/18</strain>
    </source>
</reference>
<evidence type="ECO:0008006" key="4">
    <source>
        <dbReference type="Google" id="ProtNLM"/>
    </source>
</evidence>
<accession>A0ABQ7G6R4</accession>
<dbReference type="Proteomes" id="UP000815325">
    <property type="component" value="Unassembled WGS sequence"/>
</dbReference>
<feature type="compositionally biased region" description="Low complexity" evidence="1">
    <location>
        <begin position="113"/>
        <end position="129"/>
    </location>
</feature>
<evidence type="ECO:0000313" key="2">
    <source>
        <dbReference type="EMBL" id="KAF5830301.1"/>
    </source>
</evidence>
<comment type="caution">
    <text evidence="2">The sequence shown here is derived from an EMBL/GenBank/DDBJ whole genome shotgun (WGS) entry which is preliminary data.</text>
</comment>
<gene>
    <name evidence="2" type="ORF">DUNSADRAFT_14775</name>
</gene>
<name>A0ABQ7G6R4_DUNSA</name>
<feature type="compositionally biased region" description="Acidic residues" evidence="1">
    <location>
        <begin position="84"/>
        <end position="99"/>
    </location>
</feature>
<feature type="compositionally biased region" description="Low complexity" evidence="1">
    <location>
        <begin position="146"/>
        <end position="167"/>
    </location>
</feature>
<keyword evidence="3" id="KW-1185">Reference proteome</keyword>
<sequence>MHYGRISDACTTPWQLHIPHQNHRDPGRELSARASAGGGDGAASHQGSKAAVDKNEDQLDLLLGTLSKLRASQPESASGRYVGDEDFGDEYEEGEEGVDWEWWRADGGDTVTSDASSSSSSSSSGSRKNSPSEHELQASLQRHGDVAAAVPAPKASFADAAGRRAGQAGRGSRGKGAYGPHQESRAGQGRGRGESGRRNESRLERGESQYGNGGFRRSNKRSPAMFPEGVKKALD</sequence>
<feature type="region of interest" description="Disordered" evidence="1">
    <location>
        <begin position="72"/>
        <end position="235"/>
    </location>
</feature>